<dbReference type="EMBL" id="JBFRCH010000007">
    <property type="protein sequence ID" value="MEX3933318.1"/>
    <property type="molecule type" value="Genomic_DNA"/>
</dbReference>
<proteinExistence type="predicted"/>
<name>A0ACC6U0V7_9BURK</name>
<evidence type="ECO:0000313" key="2">
    <source>
        <dbReference type="Proteomes" id="UP001558850"/>
    </source>
</evidence>
<protein>
    <submittedName>
        <fullName evidence="1">Acyl carrier protein</fullName>
    </submittedName>
</protein>
<sequence length="85" mass="9326">MQTNIEERVRTILAAQFCVEAGEIDLAANLEDAYTCDSLDLLEVTITVEDEFGIEIPDEPMWAMKTGQQIVDYVTAAVSEKATAA</sequence>
<accession>A0ACC6U0V7</accession>
<comment type="caution">
    <text evidence="1">The sequence shown here is derived from an EMBL/GenBank/DDBJ whole genome shotgun (WGS) entry which is preliminary data.</text>
</comment>
<reference evidence="1" key="1">
    <citation type="submission" date="2024-07" db="EMBL/GenBank/DDBJ databases">
        <title>A survey of Mimosa microsymbionts across Brazilian biomes reveals a high diversity of Paraburkholderia nodulating endemic species, but also that Cupriavidus is common as a symbiont of widespread species.</title>
        <authorList>
            <person name="Rouws L."/>
            <person name="Barauna A."/>
            <person name="Beukes C."/>
            <person name="Rouws J.R.C."/>
            <person name="De Faria S.M."/>
            <person name="Gross E."/>
            <person name="Bueno Dos Reis Junior F."/>
            <person name="Simon M.F."/>
            <person name="Maluk M."/>
            <person name="Odee D.W."/>
            <person name="Kenicer G."/>
            <person name="Young J.P.W."/>
            <person name="Reis V.M."/>
            <person name="Zilli J."/>
            <person name="James E.K."/>
        </authorList>
    </citation>
    <scope>NUCLEOTIDE SEQUENCE</scope>
    <source>
        <strain evidence="1">EG181B</strain>
    </source>
</reference>
<dbReference type="Proteomes" id="UP001558850">
    <property type="component" value="Unassembled WGS sequence"/>
</dbReference>
<evidence type="ECO:0000313" key="1">
    <source>
        <dbReference type="EMBL" id="MEX3933318.1"/>
    </source>
</evidence>
<organism evidence="1 2">
    <name type="scientific">Paraburkholderia phymatum</name>
    <dbReference type="NCBI Taxonomy" id="148447"/>
    <lineage>
        <taxon>Bacteria</taxon>
        <taxon>Pseudomonadati</taxon>
        <taxon>Pseudomonadota</taxon>
        <taxon>Betaproteobacteria</taxon>
        <taxon>Burkholderiales</taxon>
        <taxon>Burkholderiaceae</taxon>
        <taxon>Paraburkholderia</taxon>
    </lineage>
</organism>
<gene>
    <name evidence="1" type="ORF">AB4Y32_16195</name>
</gene>
<keyword evidence="2" id="KW-1185">Reference proteome</keyword>